<gene>
    <name evidence="1" type="ORF">METZ01_LOCUS241094</name>
</gene>
<accession>A0A382HLQ8</accession>
<dbReference type="SUPFAM" id="SSF52540">
    <property type="entry name" value="P-loop containing nucleoside triphosphate hydrolases"/>
    <property type="match status" value="1"/>
</dbReference>
<protein>
    <recommendedName>
        <fullName evidence="2">DNA polymerase III subunit delta</fullName>
    </recommendedName>
</protein>
<dbReference type="Pfam" id="PF13177">
    <property type="entry name" value="DNA_pol3_delta2"/>
    <property type="match status" value="1"/>
</dbReference>
<evidence type="ECO:0000313" key="1">
    <source>
        <dbReference type="EMBL" id="SVB88240.1"/>
    </source>
</evidence>
<proteinExistence type="predicted"/>
<dbReference type="Gene3D" id="3.40.50.300">
    <property type="entry name" value="P-loop containing nucleotide triphosphate hydrolases"/>
    <property type="match status" value="1"/>
</dbReference>
<organism evidence="1">
    <name type="scientific">marine metagenome</name>
    <dbReference type="NCBI Taxonomy" id="408172"/>
    <lineage>
        <taxon>unclassified sequences</taxon>
        <taxon>metagenomes</taxon>
        <taxon>ecological metagenomes</taxon>
    </lineage>
</organism>
<reference evidence="1" key="1">
    <citation type="submission" date="2018-05" db="EMBL/GenBank/DDBJ databases">
        <authorList>
            <person name="Lanie J.A."/>
            <person name="Ng W.-L."/>
            <person name="Kazmierczak K.M."/>
            <person name="Andrzejewski T.M."/>
            <person name="Davidsen T.M."/>
            <person name="Wayne K.J."/>
            <person name="Tettelin H."/>
            <person name="Glass J.I."/>
            <person name="Rusch D."/>
            <person name="Podicherti R."/>
            <person name="Tsui H.-C.T."/>
            <person name="Winkler M.E."/>
        </authorList>
    </citation>
    <scope>NUCLEOTIDE SEQUENCE</scope>
</reference>
<dbReference type="InterPro" id="IPR027417">
    <property type="entry name" value="P-loop_NTPase"/>
</dbReference>
<dbReference type="AlphaFoldDB" id="A0A382HLQ8"/>
<name>A0A382HLQ8_9ZZZZ</name>
<evidence type="ECO:0008006" key="2">
    <source>
        <dbReference type="Google" id="ProtNLM"/>
    </source>
</evidence>
<dbReference type="EMBL" id="UINC01062031">
    <property type="protein sequence ID" value="SVB88240.1"/>
    <property type="molecule type" value="Genomic_DNA"/>
</dbReference>
<sequence length="145" mass="16083">MHSLIGHNQLQNSLARACHDGNLPSGVLIHGPPGVGKQHLALWTAQVLLCANRTPSGPCMVCKSCLLSQKVEHPDLHWFFPVSKPSSARASNLELALEAARQDSLVTRRQTFLRPISTSREIRSLYLATVKYLRKQAYKRPSMSS</sequence>
<feature type="non-terminal residue" evidence="1">
    <location>
        <position position="145"/>
    </location>
</feature>